<dbReference type="Proteomes" id="UP000031802">
    <property type="component" value="Unassembled WGS sequence"/>
</dbReference>
<comment type="caution">
    <text evidence="2">The sequence shown here is derived from an EMBL/GenBank/DDBJ whole genome shotgun (WGS) entry which is preliminary data.</text>
</comment>
<feature type="domain" description="DUF7352" evidence="1">
    <location>
        <begin position="1"/>
        <end position="85"/>
    </location>
</feature>
<accession>A0A0B8T1N2</accession>
<evidence type="ECO:0000313" key="2">
    <source>
        <dbReference type="EMBL" id="KGE14596.1"/>
    </source>
</evidence>
<dbReference type="STRING" id="1229276.DI53_1625"/>
<name>A0A0B8T1N2_9SPHI</name>
<dbReference type="PATRIC" id="fig|1229276.3.peg.1678"/>
<sequence length="88" mass="10299">MKRVYKYTLKALESQTLEMPAGALIRSIQIQDDRISLWAEIDPMINHVESVTILMFGTGWDIPDKHLEYIDTVQFLNGLVFHFYKLLK</sequence>
<protein>
    <recommendedName>
        <fullName evidence="1">DUF7352 domain-containing protein</fullName>
    </recommendedName>
</protein>
<dbReference type="OrthoDB" id="797874at2"/>
<dbReference type="InterPro" id="IPR055776">
    <property type="entry name" value="DUF7352"/>
</dbReference>
<dbReference type="EMBL" id="JJMU01000024">
    <property type="protein sequence ID" value="KGE14596.1"/>
    <property type="molecule type" value="Genomic_DNA"/>
</dbReference>
<reference evidence="3" key="1">
    <citation type="submission" date="2014-04" db="EMBL/GenBank/DDBJ databases">
        <title>Whole-Genome optical mapping and complete genome sequence of Sphingobacterium deserti sp. nov., a new spaces isolated from desert in the west of China.</title>
        <authorList>
            <person name="Teng C."/>
            <person name="Zhou Z."/>
            <person name="Li X."/>
            <person name="Chen M."/>
            <person name="Lin M."/>
            <person name="Wang L."/>
            <person name="Su S."/>
            <person name="Zhang C."/>
            <person name="Zhang W."/>
        </authorList>
    </citation>
    <scope>NUCLEOTIDE SEQUENCE [LARGE SCALE GENOMIC DNA]</scope>
    <source>
        <strain evidence="3">ACCC05744</strain>
    </source>
</reference>
<proteinExistence type="predicted"/>
<dbReference type="Pfam" id="PF24043">
    <property type="entry name" value="DUF7352"/>
    <property type="match status" value="1"/>
</dbReference>
<keyword evidence="3" id="KW-1185">Reference proteome</keyword>
<evidence type="ECO:0000313" key="3">
    <source>
        <dbReference type="Proteomes" id="UP000031802"/>
    </source>
</evidence>
<gene>
    <name evidence="2" type="ORF">DI53_1625</name>
</gene>
<dbReference type="AlphaFoldDB" id="A0A0B8T1N2"/>
<evidence type="ECO:0000259" key="1">
    <source>
        <dbReference type="Pfam" id="PF24043"/>
    </source>
</evidence>
<dbReference type="RefSeq" id="WP_037497451.1">
    <property type="nucleotide sequence ID" value="NZ_JJMU01000024.1"/>
</dbReference>
<organism evidence="2 3">
    <name type="scientific">Sphingobacterium deserti</name>
    <dbReference type="NCBI Taxonomy" id="1229276"/>
    <lineage>
        <taxon>Bacteria</taxon>
        <taxon>Pseudomonadati</taxon>
        <taxon>Bacteroidota</taxon>
        <taxon>Sphingobacteriia</taxon>
        <taxon>Sphingobacteriales</taxon>
        <taxon>Sphingobacteriaceae</taxon>
        <taxon>Sphingobacterium</taxon>
    </lineage>
</organism>
<reference evidence="2 3" key="2">
    <citation type="journal article" date="2015" name="PLoS ONE">
        <title>Whole-Genome Optical Mapping and Finished Genome Sequence of Sphingobacterium deserti sp. nov., a New Species Isolated from the Western Desert of China.</title>
        <authorList>
            <person name="Teng C."/>
            <person name="Zhou Z."/>
            <person name="Molnar I."/>
            <person name="Li X."/>
            <person name="Tang R."/>
            <person name="Chen M."/>
            <person name="Wang L."/>
            <person name="Su S."/>
            <person name="Zhang W."/>
            <person name="Lin M."/>
        </authorList>
    </citation>
    <scope>NUCLEOTIDE SEQUENCE [LARGE SCALE GENOMIC DNA]</scope>
    <source>
        <strain evidence="3">ACCC05744</strain>
    </source>
</reference>